<keyword evidence="5 6" id="KW-0472">Membrane</keyword>
<evidence type="ECO:0000313" key="8">
    <source>
        <dbReference type="WBParaSite" id="PSU_v2.g6478.t1"/>
    </source>
</evidence>
<evidence type="ECO:0000256" key="6">
    <source>
        <dbReference type="SAM" id="Phobius"/>
    </source>
</evidence>
<dbReference type="PANTHER" id="PTHR12668:SF43">
    <property type="entry name" value="TRANSMEMBRANE PROTEIN 14 HOMOLOG"/>
    <property type="match status" value="1"/>
</dbReference>
<name>A0A914Z184_9BILA</name>
<organism evidence="7 8">
    <name type="scientific">Panagrolaimus superbus</name>
    <dbReference type="NCBI Taxonomy" id="310955"/>
    <lineage>
        <taxon>Eukaryota</taxon>
        <taxon>Metazoa</taxon>
        <taxon>Ecdysozoa</taxon>
        <taxon>Nematoda</taxon>
        <taxon>Chromadorea</taxon>
        <taxon>Rhabditida</taxon>
        <taxon>Tylenchina</taxon>
        <taxon>Panagrolaimomorpha</taxon>
        <taxon>Panagrolaimoidea</taxon>
        <taxon>Panagrolaimidae</taxon>
        <taxon>Panagrolaimus</taxon>
    </lineage>
</organism>
<evidence type="ECO:0000256" key="2">
    <source>
        <dbReference type="ARBA" id="ARBA00007590"/>
    </source>
</evidence>
<evidence type="ECO:0000256" key="4">
    <source>
        <dbReference type="ARBA" id="ARBA00022989"/>
    </source>
</evidence>
<comment type="subcellular location">
    <subcellularLocation>
        <location evidence="1">Membrane</location>
    </subcellularLocation>
</comment>
<comment type="similarity">
    <text evidence="2">Belongs to the TMEM14 family.</text>
</comment>
<dbReference type="Proteomes" id="UP000887577">
    <property type="component" value="Unplaced"/>
</dbReference>
<evidence type="ECO:0000256" key="1">
    <source>
        <dbReference type="ARBA" id="ARBA00004370"/>
    </source>
</evidence>
<dbReference type="AlphaFoldDB" id="A0A914Z184"/>
<dbReference type="GO" id="GO:0070453">
    <property type="term" value="P:regulation of heme biosynthetic process"/>
    <property type="evidence" value="ECO:0007669"/>
    <property type="project" value="TreeGrafter"/>
</dbReference>
<accession>A0A914Z184</accession>
<dbReference type="WBParaSite" id="PSU_v2.g6478.t1">
    <property type="protein sequence ID" value="PSU_v2.g6478.t1"/>
    <property type="gene ID" value="PSU_v2.g6478"/>
</dbReference>
<keyword evidence="3 6" id="KW-0812">Transmembrane</keyword>
<reference evidence="8" key="1">
    <citation type="submission" date="2022-11" db="UniProtKB">
        <authorList>
            <consortium name="WormBaseParasite"/>
        </authorList>
    </citation>
    <scope>IDENTIFICATION</scope>
</reference>
<dbReference type="InterPro" id="IPR044890">
    <property type="entry name" value="TMEM14_sf"/>
</dbReference>
<evidence type="ECO:0000256" key="3">
    <source>
        <dbReference type="ARBA" id="ARBA00022692"/>
    </source>
</evidence>
<dbReference type="GO" id="GO:0031966">
    <property type="term" value="C:mitochondrial membrane"/>
    <property type="evidence" value="ECO:0007669"/>
    <property type="project" value="TreeGrafter"/>
</dbReference>
<evidence type="ECO:0000313" key="7">
    <source>
        <dbReference type="Proteomes" id="UP000887577"/>
    </source>
</evidence>
<dbReference type="InterPro" id="IPR005349">
    <property type="entry name" value="TMEM14"/>
</dbReference>
<dbReference type="Pfam" id="PF03647">
    <property type="entry name" value="Tmemb_14"/>
    <property type="match status" value="1"/>
</dbReference>
<dbReference type="Gene3D" id="1.10.10.1740">
    <property type="entry name" value="Transmembrane protein 14-like"/>
    <property type="match status" value="1"/>
</dbReference>
<evidence type="ECO:0000256" key="5">
    <source>
        <dbReference type="ARBA" id="ARBA00023136"/>
    </source>
</evidence>
<keyword evidence="4 6" id="KW-1133">Transmembrane helix</keyword>
<keyword evidence="7" id="KW-1185">Reference proteome</keyword>
<dbReference type="PANTHER" id="PTHR12668">
    <property type="entry name" value="TRANSMEMBRANE PROTEIN 14, 15"/>
    <property type="match status" value="1"/>
</dbReference>
<sequence>MVEYIGFIYATFVAVGGLIGFLKAGSVPSLAAGLVGGSIAGIGAYTQNFYILLGISVLLGGAMGYRAINSGKFMPAGLIAILSLILFVRCIVFFTTKTRTH</sequence>
<feature type="transmembrane region" description="Helical" evidence="6">
    <location>
        <begin position="6"/>
        <end position="37"/>
    </location>
</feature>
<feature type="transmembrane region" description="Helical" evidence="6">
    <location>
        <begin position="74"/>
        <end position="95"/>
    </location>
</feature>
<protein>
    <submittedName>
        <fullName evidence="8">Transmembrane protein 14C</fullName>
    </submittedName>
</protein>
<feature type="transmembrane region" description="Helical" evidence="6">
    <location>
        <begin position="49"/>
        <end position="68"/>
    </location>
</feature>
<proteinExistence type="inferred from homology"/>